<keyword evidence="1" id="KW-1133">Transmembrane helix</keyword>
<comment type="caution">
    <text evidence="2">The sequence shown here is derived from an EMBL/GenBank/DDBJ whole genome shotgun (WGS) entry which is preliminary data.</text>
</comment>
<organism evidence="2 3">
    <name type="scientific">Ambispora leptoticha</name>
    <dbReference type="NCBI Taxonomy" id="144679"/>
    <lineage>
        <taxon>Eukaryota</taxon>
        <taxon>Fungi</taxon>
        <taxon>Fungi incertae sedis</taxon>
        <taxon>Mucoromycota</taxon>
        <taxon>Glomeromycotina</taxon>
        <taxon>Glomeromycetes</taxon>
        <taxon>Archaeosporales</taxon>
        <taxon>Ambisporaceae</taxon>
        <taxon>Ambispora</taxon>
    </lineage>
</organism>
<protein>
    <submittedName>
        <fullName evidence="2">13443_t:CDS:1</fullName>
    </submittedName>
</protein>
<keyword evidence="1" id="KW-0812">Transmembrane</keyword>
<dbReference type="AlphaFoldDB" id="A0A9N9EAJ9"/>
<evidence type="ECO:0000256" key="1">
    <source>
        <dbReference type="SAM" id="Phobius"/>
    </source>
</evidence>
<sequence length="211" mass="23772">MKILQHGSTNVDRNRLMPFVSVLVDFLVVCCWWWTVKRYMEKYEREYGVDAKMRGVDVEQIKCGTVVGDGVKVDDKIEGIVSDVAPEKMTGNISKCGIPTISKDSLDDSCEKWLEKVRQFRGVGKLVDLYFGDEVQGGLAHVMVNFGTPGRDPLRESTRQVLIRKLGFLKQPLVKKLYTALSSLWWLVPERYAEGPGQANSKLAVITQLSS</sequence>
<keyword evidence="1" id="KW-0472">Membrane</keyword>
<reference evidence="2" key="1">
    <citation type="submission" date="2021-06" db="EMBL/GenBank/DDBJ databases">
        <authorList>
            <person name="Kallberg Y."/>
            <person name="Tangrot J."/>
            <person name="Rosling A."/>
        </authorList>
    </citation>
    <scope>NUCLEOTIDE SEQUENCE</scope>
    <source>
        <strain evidence="2">FL130A</strain>
    </source>
</reference>
<dbReference type="EMBL" id="CAJVPS010012575">
    <property type="protein sequence ID" value="CAG8671818.1"/>
    <property type="molecule type" value="Genomic_DNA"/>
</dbReference>
<keyword evidence="3" id="KW-1185">Reference proteome</keyword>
<feature type="transmembrane region" description="Helical" evidence="1">
    <location>
        <begin position="16"/>
        <end position="36"/>
    </location>
</feature>
<evidence type="ECO:0000313" key="2">
    <source>
        <dbReference type="EMBL" id="CAG8671818.1"/>
    </source>
</evidence>
<gene>
    <name evidence="2" type="ORF">ALEPTO_LOCUS10615</name>
</gene>
<evidence type="ECO:0000313" key="3">
    <source>
        <dbReference type="Proteomes" id="UP000789508"/>
    </source>
</evidence>
<proteinExistence type="predicted"/>
<name>A0A9N9EAJ9_9GLOM</name>
<dbReference type="Proteomes" id="UP000789508">
    <property type="component" value="Unassembled WGS sequence"/>
</dbReference>
<accession>A0A9N9EAJ9</accession>
<dbReference type="OrthoDB" id="10494272at2759"/>